<name>A0A0S4JE75_BODSA</name>
<keyword evidence="3" id="KW-1185">Reference proteome</keyword>
<feature type="region of interest" description="Disordered" evidence="1">
    <location>
        <begin position="324"/>
        <end position="349"/>
    </location>
</feature>
<dbReference type="OMA" id="NETHVME"/>
<feature type="compositionally biased region" description="Acidic residues" evidence="1">
    <location>
        <begin position="82"/>
        <end position="99"/>
    </location>
</feature>
<accession>A0A0S4JE75</accession>
<sequence>MEGETRPIEELSNQELNDLIAFETERHMLEVETLIAQRDRASDMLKERKEEFRKMIDGVTNMRIEVCDMEASQPGCSHCPEDDVLPSDDEAEANNDDNSSDVPQPLAARTASQRVEEFVSRFAKGLSTGASRFGQLLSVLDAAVQPEGTPSIKPGTAYPPTLDSRIQKNLVLYNKTTNVYFVSRNEIRGLKGWWEKHFKTCQSCGLRHDAWLKARGLTNSVAIQHHVGGNSLPDFAKRGGRHLDATKRCHRIEFWLNAETPIEDREDARTTDVLVIKSAVTVRNSDEERRHNAVSEVAVAAEALLSNTVKESLHTLAKKTLDAPWMRTSSQNGETARASSPASGNESPLSEETKVAVEVFLSSIGCNVTVVPSTSQSAGAATSSSGGNASPSFELCVSVALTLPVHVACVQPLMEAARHDAHQSVLIDRVFNPLIETVCNAIGMNSKAEFFSSMVKKTSEIIQTFRKANLEKQVANAATSADGSNAAAPVQGERNLKKRQIYNILHALALHKTTFAFVYAVPRSHDDDQGDGAVSSPWTPSKNTSRLASAITTAGSLGKGKVLNILMEVLKTFVSPGAVVIPANPAPDLLEFVLMLEKAPLYLLDALNKEYSSTERTPSSRRTGSSLFDAVVSPQTKISLGLKLFSEMVVDIFRPYSPDCGAIIVEEEEKSQSFFKKSPVLAPPCVPRTDLPVDIVHANIAVHEEATKLVAKVKEEKLHTSHQDLEKQSKEVLKRVRDRVSTVSLTTESMKSGWSELGITVQQWHRAEVNALLPFGQAIQHGGHDDSDLHADAHLPLLYACCSLEDASI</sequence>
<proteinExistence type="predicted"/>
<feature type="region of interest" description="Disordered" evidence="1">
    <location>
        <begin position="72"/>
        <end position="108"/>
    </location>
</feature>
<evidence type="ECO:0000313" key="3">
    <source>
        <dbReference type="Proteomes" id="UP000051952"/>
    </source>
</evidence>
<dbReference type="AlphaFoldDB" id="A0A0S4JE75"/>
<dbReference type="OrthoDB" id="272836at2759"/>
<feature type="compositionally biased region" description="Polar residues" evidence="1">
    <location>
        <begin position="327"/>
        <end position="349"/>
    </location>
</feature>
<gene>
    <name evidence="2" type="ORF">BSAL_15555</name>
</gene>
<dbReference type="Proteomes" id="UP000051952">
    <property type="component" value="Unassembled WGS sequence"/>
</dbReference>
<protein>
    <submittedName>
        <fullName evidence="2">Uncharacterized protein</fullName>
    </submittedName>
</protein>
<reference evidence="3" key="1">
    <citation type="submission" date="2015-09" db="EMBL/GenBank/DDBJ databases">
        <authorList>
            <consortium name="Pathogen Informatics"/>
        </authorList>
    </citation>
    <scope>NUCLEOTIDE SEQUENCE [LARGE SCALE GENOMIC DNA]</scope>
    <source>
        <strain evidence="3">Lake Konstanz</strain>
    </source>
</reference>
<dbReference type="EMBL" id="CYKH01001645">
    <property type="protein sequence ID" value="CUG88467.1"/>
    <property type="molecule type" value="Genomic_DNA"/>
</dbReference>
<dbReference type="VEuPathDB" id="TriTrypDB:BSAL_15555"/>
<organism evidence="2 3">
    <name type="scientific">Bodo saltans</name>
    <name type="common">Flagellated protozoan</name>
    <dbReference type="NCBI Taxonomy" id="75058"/>
    <lineage>
        <taxon>Eukaryota</taxon>
        <taxon>Discoba</taxon>
        <taxon>Euglenozoa</taxon>
        <taxon>Kinetoplastea</taxon>
        <taxon>Metakinetoplastina</taxon>
        <taxon>Eubodonida</taxon>
        <taxon>Bodonidae</taxon>
        <taxon>Bodo</taxon>
    </lineage>
</organism>
<evidence type="ECO:0000256" key="1">
    <source>
        <dbReference type="SAM" id="MobiDB-lite"/>
    </source>
</evidence>
<evidence type="ECO:0000313" key="2">
    <source>
        <dbReference type="EMBL" id="CUG88467.1"/>
    </source>
</evidence>